<feature type="transmembrane region" description="Helical" evidence="8">
    <location>
        <begin position="427"/>
        <end position="446"/>
    </location>
</feature>
<evidence type="ECO:0000256" key="5">
    <source>
        <dbReference type="ARBA" id="ARBA00022989"/>
    </source>
</evidence>
<comment type="caution">
    <text evidence="9">The sequence shown here is derived from an EMBL/GenBank/DDBJ whole genome shotgun (WGS) entry which is preliminary data.</text>
</comment>
<dbReference type="InterPro" id="IPR036259">
    <property type="entry name" value="MFS_trans_sf"/>
</dbReference>
<keyword evidence="5 8" id="KW-1133">Transmembrane helix</keyword>
<keyword evidence="3" id="KW-0813">Transport</keyword>
<evidence type="ECO:0000256" key="8">
    <source>
        <dbReference type="SAM" id="Phobius"/>
    </source>
</evidence>
<evidence type="ECO:0000313" key="10">
    <source>
        <dbReference type="Proteomes" id="UP000626092"/>
    </source>
</evidence>
<dbReference type="Proteomes" id="UP000626092">
    <property type="component" value="Unassembled WGS sequence"/>
</dbReference>
<evidence type="ECO:0000256" key="4">
    <source>
        <dbReference type="ARBA" id="ARBA00022692"/>
    </source>
</evidence>
<evidence type="ECO:0000256" key="1">
    <source>
        <dbReference type="ARBA" id="ARBA00004141"/>
    </source>
</evidence>
<dbReference type="AlphaFoldDB" id="A0A834LFA5"/>
<dbReference type="InterPro" id="IPR004324">
    <property type="entry name" value="FBT"/>
</dbReference>
<dbReference type="PANTHER" id="PTHR31585:SF12">
    <property type="entry name" value="FOLATE-BIOPTERIN TRANSPORTER 9, CHLOROPLASTIC-RELATED"/>
    <property type="match status" value="1"/>
</dbReference>
<reference evidence="9" key="1">
    <citation type="submission" date="2019-11" db="EMBL/GenBank/DDBJ databases">
        <authorList>
            <person name="Liu Y."/>
            <person name="Hou J."/>
            <person name="Li T.-Q."/>
            <person name="Guan C.-H."/>
            <person name="Wu X."/>
            <person name="Wu H.-Z."/>
            <person name="Ling F."/>
            <person name="Zhang R."/>
            <person name="Shi X.-G."/>
            <person name="Ren J.-P."/>
            <person name="Chen E.-F."/>
            <person name="Sun J.-M."/>
        </authorList>
    </citation>
    <scope>NUCLEOTIDE SEQUENCE</scope>
    <source>
        <strain evidence="9">Adult_tree_wgs_1</strain>
        <tissue evidence="9">Leaves</tissue>
    </source>
</reference>
<evidence type="ECO:0000256" key="7">
    <source>
        <dbReference type="ARBA" id="ARBA00044504"/>
    </source>
</evidence>
<dbReference type="Gene3D" id="1.20.1250.20">
    <property type="entry name" value="MFS general substrate transporter like domains"/>
    <property type="match status" value="1"/>
</dbReference>
<feature type="transmembrane region" description="Helical" evidence="8">
    <location>
        <begin position="243"/>
        <end position="264"/>
    </location>
</feature>
<evidence type="ECO:0000256" key="3">
    <source>
        <dbReference type="ARBA" id="ARBA00022448"/>
    </source>
</evidence>
<dbReference type="GO" id="GO:0016020">
    <property type="term" value="C:membrane"/>
    <property type="evidence" value="ECO:0007669"/>
    <property type="project" value="UniProtKB-SubCell"/>
</dbReference>
<feature type="transmembrane region" description="Helical" evidence="8">
    <location>
        <begin position="366"/>
        <end position="384"/>
    </location>
</feature>
<keyword evidence="6 8" id="KW-0472">Membrane</keyword>
<keyword evidence="10" id="KW-1185">Reference proteome</keyword>
<feature type="transmembrane region" description="Helical" evidence="8">
    <location>
        <begin position="334"/>
        <end position="354"/>
    </location>
</feature>
<comment type="similarity">
    <text evidence="7">Belongs to the major facilitator superfamily. Phosphate:H(+) symporter (TC 2.A.1.9) family.</text>
</comment>
<keyword evidence="4 8" id="KW-0812">Transmembrane</keyword>
<feature type="transmembrane region" description="Helical" evidence="8">
    <location>
        <begin position="396"/>
        <end position="415"/>
    </location>
</feature>
<evidence type="ECO:0000313" key="9">
    <source>
        <dbReference type="EMBL" id="KAF7132648.1"/>
    </source>
</evidence>
<proteinExistence type="inferred from homology"/>
<dbReference type="EMBL" id="WJXA01000009">
    <property type="protein sequence ID" value="KAF7132648.1"/>
    <property type="molecule type" value="Genomic_DNA"/>
</dbReference>
<dbReference type="InterPro" id="IPR039309">
    <property type="entry name" value="BT1"/>
</dbReference>
<dbReference type="NCBIfam" id="TIGR00788">
    <property type="entry name" value="fbt"/>
    <property type="match status" value="1"/>
</dbReference>
<name>A0A834LFA5_RHOSS</name>
<comment type="similarity">
    <text evidence="2">Belongs to the major facilitator superfamily. Folate-biopterin transporter (TC 2.A.71) family.</text>
</comment>
<dbReference type="OrthoDB" id="1923497at2759"/>
<dbReference type="SUPFAM" id="SSF103473">
    <property type="entry name" value="MFS general substrate transporter"/>
    <property type="match status" value="1"/>
</dbReference>
<evidence type="ECO:0000256" key="6">
    <source>
        <dbReference type="ARBA" id="ARBA00023136"/>
    </source>
</evidence>
<feature type="transmembrane region" description="Helical" evidence="8">
    <location>
        <begin position="502"/>
        <end position="521"/>
    </location>
</feature>
<comment type="subcellular location">
    <subcellularLocation>
        <location evidence="1">Membrane</location>
        <topology evidence="1">Multi-pass membrane protein</topology>
    </subcellularLocation>
</comment>
<dbReference type="Pfam" id="PF03092">
    <property type="entry name" value="BT1"/>
    <property type="match status" value="2"/>
</dbReference>
<organism evidence="9 10">
    <name type="scientific">Rhododendron simsii</name>
    <name type="common">Sims's rhododendron</name>
    <dbReference type="NCBI Taxonomy" id="118357"/>
    <lineage>
        <taxon>Eukaryota</taxon>
        <taxon>Viridiplantae</taxon>
        <taxon>Streptophyta</taxon>
        <taxon>Embryophyta</taxon>
        <taxon>Tracheophyta</taxon>
        <taxon>Spermatophyta</taxon>
        <taxon>Magnoliopsida</taxon>
        <taxon>eudicotyledons</taxon>
        <taxon>Gunneridae</taxon>
        <taxon>Pentapetalae</taxon>
        <taxon>asterids</taxon>
        <taxon>Ericales</taxon>
        <taxon>Ericaceae</taxon>
        <taxon>Ericoideae</taxon>
        <taxon>Rhodoreae</taxon>
        <taxon>Rhododendron</taxon>
    </lineage>
</organism>
<protein>
    <submittedName>
        <fullName evidence="9">Uncharacterized protein</fullName>
    </submittedName>
</protein>
<feature type="transmembrane region" description="Helical" evidence="8">
    <location>
        <begin position="466"/>
        <end position="490"/>
    </location>
</feature>
<sequence length="768" mass="85293">MIYPLVSNGIPLIPLVLAIQNPPQRPSFPLLRPIRCSNNPNPKTLIINPIRTFPDEVPPINSKKNKAYEERKGFSQVGIRKMLVLCGFGYWVQGFRGFPWLGLNFHMAHNLNFDPSTLQLVQNTGNLPMVIKPLYGILSDALYIGRAHRIPYICIGECRSATAADEWAFEKRRTAIRLYKCFKHRMVLSWGSLALIPFARKALPTLMGCVLLSNLGASITEVAKDALVAEYGQKQKINGLQSYAFMALAAGGILGNLLGGFFLLKTQEPKSIFLIFTLLLALQFAISLATREDSLGLPQPSPNSLEKRSISVSIRKQFSDLLMAISDESISRPLIWIVVSIATVPILSGSIFCYQIQCLHLDPSIIGMFRVTGQLMLLMITLLYDRFGKTVSMRKLIGLVQILYAASLLLDLVLVKQINLKLGIPNWVFALCFSGVAETITQFKFLPFQVLFASLAPPGCEGSLTSLLSSALCLASIVGGFLGVGLASLLGITSGDYSSLPVGIFVQFLAALVPLGLIYHVPSLQPVVETEKTRGKSRRTRRNRRVGRVVFASVYDYRRERESELHNCGISSNGWSGNSNMHQDQIFTVDVLKFLHSTSIGSTLDLLLHFQIEIFHSILASIPDIVLSKTSVSQANLLKYVRDVRRVSYCWVNAISQSREKLKHFLRNPKPLCGVEKKVLACHIAAPDCTTEHCTLEVQKLQTLLSCQHDLLNPMAYDNQTKSNRALCPNQLGSVIQRPMIYFLNNNQLTGQEEAVASALLEFQEKLN</sequence>
<accession>A0A834LFA5</accession>
<gene>
    <name evidence="9" type="ORF">RHSIM_Rhsim09G0042300</name>
</gene>
<feature type="transmembrane region" description="Helical" evidence="8">
    <location>
        <begin position="271"/>
        <end position="290"/>
    </location>
</feature>
<dbReference type="PANTHER" id="PTHR31585">
    <property type="entry name" value="FOLATE-BIOPTERIN TRANSPORTER 1, CHLOROPLASTIC"/>
    <property type="match status" value="1"/>
</dbReference>
<evidence type="ECO:0000256" key="2">
    <source>
        <dbReference type="ARBA" id="ARBA00007015"/>
    </source>
</evidence>